<name>A0AAW2ZJD3_9EUKA</name>
<gene>
    <name evidence="3" type="ORF">AKO1_003854</name>
</gene>
<evidence type="ECO:0000313" key="4">
    <source>
        <dbReference type="Proteomes" id="UP001431209"/>
    </source>
</evidence>
<proteinExistence type="predicted"/>
<keyword evidence="4" id="KW-1185">Reference proteome</keyword>
<keyword evidence="2" id="KW-0732">Signal</keyword>
<feature type="signal peptide" evidence="2">
    <location>
        <begin position="1"/>
        <end position="19"/>
    </location>
</feature>
<evidence type="ECO:0000313" key="3">
    <source>
        <dbReference type="EMBL" id="KAL0488774.1"/>
    </source>
</evidence>
<accession>A0AAW2ZJD3</accession>
<organism evidence="3 4">
    <name type="scientific">Acrasis kona</name>
    <dbReference type="NCBI Taxonomy" id="1008807"/>
    <lineage>
        <taxon>Eukaryota</taxon>
        <taxon>Discoba</taxon>
        <taxon>Heterolobosea</taxon>
        <taxon>Tetramitia</taxon>
        <taxon>Eutetramitia</taxon>
        <taxon>Acrasidae</taxon>
        <taxon>Acrasis</taxon>
    </lineage>
</organism>
<comment type="caution">
    <text evidence="3">The sequence shown here is derived from an EMBL/GenBank/DDBJ whole genome shotgun (WGS) entry which is preliminary data.</text>
</comment>
<feature type="region of interest" description="Disordered" evidence="1">
    <location>
        <begin position="62"/>
        <end position="83"/>
    </location>
</feature>
<dbReference type="PROSITE" id="PS51257">
    <property type="entry name" value="PROKAR_LIPOPROTEIN"/>
    <property type="match status" value="1"/>
</dbReference>
<feature type="chain" id="PRO_5043800375" evidence="2">
    <location>
        <begin position="20"/>
        <end position="114"/>
    </location>
</feature>
<evidence type="ECO:0000256" key="1">
    <source>
        <dbReference type="SAM" id="MobiDB-lite"/>
    </source>
</evidence>
<dbReference type="EMBL" id="JAOPGA020001475">
    <property type="protein sequence ID" value="KAL0488774.1"/>
    <property type="molecule type" value="Genomic_DNA"/>
</dbReference>
<dbReference type="AlphaFoldDB" id="A0AAW2ZJD3"/>
<protein>
    <submittedName>
        <fullName evidence="3">CFAP57</fullName>
    </submittedName>
</protein>
<evidence type="ECO:0000256" key="2">
    <source>
        <dbReference type="SAM" id="SignalP"/>
    </source>
</evidence>
<dbReference type="Proteomes" id="UP001431209">
    <property type="component" value="Unassembled WGS sequence"/>
</dbReference>
<sequence>MRILIITVAFLLLVTLSCAQDMSTDAQEYDSHDCWPCPSGNTHWYDIGLKSPPDGDRCQCIPNEDLPATTASPPTTTSPPPELKAQVALATSPSHKNMPSVFAVGIALFITLLW</sequence>
<reference evidence="3 4" key="1">
    <citation type="submission" date="2024-03" db="EMBL/GenBank/DDBJ databases">
        <title>The Acrasis kona genome and developmental transcriptomes reveal deep origins of eukaryotic multicellular pathways.</title>
        <authorList>
            <person name="Sheikh S."/>
            <person name="Fu C.-J."/>
            <person name="Brown M.W."/>
            <person name="Baldauf S.L."/>
        </authorList>
    </citation>
    <scope>NUCLEOTIDE SEQUENCE [LARGE SCALE GENOMIC DNA]</scope>
    <source>
        <strain evidence="3 4">ATCC MYA-3509</strain>
    </source>
</reference>